<gene>
    <name evidence="1" type="ORF">EYF80_025470</name>
</gene>
<proteinExistence type="predicted"/>
<comment type="caution">
    <text evidence="1">The sequence shown here is derived from an EMBL/GenBank/DDBJ whole genome shotgun (WGS) entry which is preliminary data.</text>
</comment>
<keyword evidence="2" id="KW-1185">Reference proteome</keyword>
<dbReference type="AlphaFoldDB" id="A0A4Z2HFN4"/>
<dbReference type="Proteomes" id="UP000314294">
    <property type="component" value="Unassembled WGS sequence"/>
</dbReference>
<organism evidence="1 2">
    <name type="scientific">Liparis tanakae</name>
    <name type="common">Tanaka's snailfish</name>
    <dbReference type="NCBI Taxonomy" id="230148"/>
    <lineage>
        <taxon>Eukaryota</taxon>
        <taxon>Metazoa</taxon>
        <taxon>Chordata</taxon>
        <taxon>Craniata</taxon>
        <taxon>Vertebrata</taxon>
        <taxon>Euteleostomi</taxon>
        <taxon>Actinopterygii</taxon>
        <taxon>Neopterygii</taxon>
        <taxon>Teleostei</taxon>
        <taxon>Neoteleostei</taxon>
        <taxon>Acanthomorphata</taxon>
        <taxon>Eupercaria</taxon>
        <taxon>Perciformes</taxon>
        <taxon>Cottioidei</taxon>
        <taxon>Cottales</taxon>
        <taxon>Liparidae</taxon>
        <taxon>Liparis</taxon>
    </lineage>
</organism>
<evidence type="ECO:0000313" key="1">
    <source>
        <dbReference type="EMBL" id="TNN64340.1"/>
    </source>
</evidence>
<name>A0A4Z2HFN4_9TELE</name>
<reference evidence="1 2" key="1">
    <citation type="submission" date="2019-03" db="EMBL/GenBank/DDBJ databases">
        <title>First draft genome of Liparis tanakae, snailfish: a comprehensive survey of snailfish specific genes.</title>
        <authorList>
            <person name="Kim W."/>
            <person name="Song I."/>
            <person name="Jeong J.-H."/>
            <person name="Kim D."/>
            <person name="Kim S."/>
            <person name="Ryu S."/>
            <person name="Song J.Y."/>
            <person name="Lee S.K."/>
        </authorList>
    </citation>
    <scope>NUCLEOTIDE SEQUENCE [LARGE SCALE GENOMIC DNA]</scope>
    <source>
        <tissue evidence="1">Muscle</tissue>
    </source>
</reference>
<accession>A0A4Z2HFN4</accession>
<protein>
    <submittedName>
        <fullName evidence="1">Uncharacterized protein</fullName>
    </submittedName>
</protein>
<dbReference type="EMBL" id="SRLO01000255">
    <property type="protein sequence ID" value="TNN64340.1"/>
    <property type="molecule type" value="Genomic_DNA"/>
</dbReference>
<evidence type="ECO:0000313" key="2">
    <source>
        <dbReference type="Proteomes" id="UP000314294"/>
    </source>
</evidence>
<sequence>MATKSHPLLVRNVVHMGRHDSGRTEKPELSRHAEQSLIPTWAESQGVALWAGQLILVARQAAEEDGAADAEDGGSPAEAVGPGVVVVALEELLVEFDRVDDESDDLDDHCRATKRGVSWLLMSLTWEVGGSSVIY</sequence>